<feature type="domain" description="Ferritin/DPS" evidence="1">
    <location>
        <begin position="17"/>
        <end position="143"/>
    </location>
</feature>
<name>A0A6J4SFG2_9ACTN</name>
<reference evidence="2" key="1">
    <citation type="submission" date="2020-02" db="EMBL/GenBank/DDBJ databases">
        <authorList>
            <person name="Meier V. D."/>
        </authorList>
    </citation>
    <scope>NUCLEOTIDE SEQUENCE</scope>
    <source>
        <strain evidence="2">AVDCRST_MAG53</strain>
    </source>
</reference>
<dbReference type="EMBL" id="CADCVR010000058">
    <property type="protein sequence ID" value="CAA9498159.1"/>
    <property type="molecule type" value="Genomic_DNA"/>
</dbReference>
<evidence type="ECO:0000313" key="2">
    <source>
        <dbReference type="EMBL" id="CAA9498159.1"/>
    </source>
</evidence>
<dbReference type="InterPro" id="IPR009078">
    <property type="entry name" value="Ferritin-like_SF"/>
</dbReference>
<sequence length="148" mass="16191">MGTGEDKEPLDVQTVVERLNEALPLQFRSAVAYTVAAGSVTGFAYTPLGPQLWTFAEAELEDARRLVEKIVALGGTPSTLVAAVVHHPEPAETIAWLVEVESEVVEKLQDVIPATGQTGPSEALEHRLEHLIMRKQEQIDTLERARRG</sequence>
<gene>
    <name evidence="2" type="ORF">AVDCRST_MAG53-2241</name>
</gene>
<dbReference type="GO" id="GO:0008199">
    <property type="term" value="F:ferric iron binding"/>
    <property type="evidence" value="ECO:0007669"/>
    <property type="project" value="InterPro"/>
</dbReference>
<proteinExistence type="predicted"/>
<organism evidence="2">
    <name type="scientific">uncultured Solirubrobacteraceae bacterium</name>
    <dbReference type="NCBI Taxonomy" id="1162706"/>
    <lineage>
        <taxon>Bacteria</taxon>
        <taxon>Bacillati</taxon>
        <taxon>Actinomycetota</taxon>
        <taxon>Thermoleophilia</taxon>
        <taxon>Solirubrobacterales</taxon>
        <taxon>Solirubrobacteraceae</taxon>
        <taxon>environmental samples</taxon>
    </lineage>
</organism>
<evidence type="ECO:0000259" key="1">
    <source>
        <dbReference type="Pfam" id="PF00210"/>
    </source>
</evidence>
<dbReference type="Gene3D" id="1.20.1260.10">
    <property type="match status" value="1"/>
</dbReference>
<accession>A0A6J4SFG2</accession>
<dbReference type="AlphaFoldDB" id="A0A6J4SFG2"/>
<dbReference type="InterPro" id="IPR008331">
    <property type="entry name" value="Ferritin_DPS_dom"/>
</dbReference>
<dbReference type="Pfam" id="PF00210">
    <property type="entry name" value="Ferritin"/>
    <property type="match status" value="1"/>
</dbReference>
<dbReference type="InterPro" id="IPR012347">
    <property type="entry name" value="Ferritin-like"/>
</dbReference>
<protein>
    <recommendedName>
        <fullName evidence="1">Ferritin/DPS domain-containing protein</fullName>
    </recommendedName>
</protein>
<dbReference type="SUPFAM" id="SSF47240">
    <property type="entry name" value="Ferritin-like"/>
    <property type="match status" value="1"/>
</dbReference>